<dbReference type="GO" id="GO:0016020">
    <property type="term" value="C:membrane"/>
    <property type="evidence" value="ECO:0007669"/>
    <property type="project" value="TreeGrafter"/>
</dbReference>
<dbReference type="Pfam" id="PF00650">
    <property type="entry name" value="CRAL_TRIO"/>
    <property type="match status" value="1"/>
</dbReference>
<dbReference type="PANTHER" id="PTHR10174:SF222">
    <property type="entry name" value="GH10083P-RELATED"/>
    <property type="match status" value="1"/>
</dbReference>
<dbReference type="SUPFAM" id="SSF52087">
    <property type="entry name" value="CRAL/TRIO domain"/>
    <property type="match status" value="1"/>
</dbReference>
<protein>
    <submittedName>
        <fullName evidence="2">Alpha-tocopherol transfer protein-like</fullName>
    </submittedName>
</protein>
<sequence>MDSIPKNSLLQFNPDTLEYVRKKCNLHQPGRMQEAIKILDEWTKKQAHFKNKNFDPHYLETTIIACKGSMERSKAQIDSICTFRTLMPTFFRRVNVKHDLGNLYDIVRPIILPKMTPDHHRVFMVKLNGAAFEASQFMDYYNFCIIIAEYLKVHDYLNGFLVFTDFNEINLMDFVTKLNPIELRQALTIYMQGFGMRLKGIHILSSSKLIDVLITILKQILSEKLIKRICVHKSIDTVYEHIPKNILPSEFGGEGGSVKEIHESWVELLSTDEHLAYLDGQRETRTDEALRQSQVFNEQYAGMPGTFRTLTVD</sequence>
<dbReference type="Proteomes" id="UP000053268">
    <property type="component" value="Unassembled WGS sequence"/>
</dbReference>
<organism evidence="2 3">
    <name type="scientific">Papilio xuthus</name>
    <name type="common">Asian swallowtail butterfly</name>
    <dbReference type="NCBI Taxonomy" id="66420"/>
    <lineage>
        <taxon>Eukaryota</taxon>
        <taxon>Metazoa</taxon>
        <taxon>Ecdysozoa</taxon>
        <taxon>Arthropoda</taxon>
        <taxon>Hexapoda</taxon>
        <taxon>Insecta</taxon>
        <taxon>Pterygota</taxon>
        <taxon>Neoptera</taxon>
        <taxon>Endopterygota</taxon>
        <taxon>Lepidoptera</taxon>
        <taxon>Glossata</taxon>
        <taxon>Ditrysia</taxon>
        <taxon>Papilionoidea</taxon>
        <taxon>Papilionidae</taxon>
        <taxon>Papilioninae</taxon>
        <taxon>Papilio</taxon>
    </lineage>
</organism>
<dbReference type="InterPro" id="IPR036865">
    <property type="entry name" value="CRAL-TRIO_dom_sf"/>
</dbReference>
<dbReference type="InterPro" id="IPR036273">
    <property type="entry name" value="CRAL/TRIO_N_dom_sf"/>
</dbReference>
<dbReference type="InterPro" id="IPR001251">
    <property type="entry name" value="CRAL-TRIO_dom"/>
</dbReference>
<dbReference type="CDD" id="cd00170">
    <property type="entry name" value="SEC14"/>
    <property type="match status" value="1"/>
</dbReference>
<dbReference type="Gene3D" id="3.40.525.10">
    <property type="entry name" value="CRAL-TRIO lipid binding domain"/>
    <property type="match status" value="1"/>
</dbReference>
<proteinExistence type="predicted"/>
<gene>
    <name evidence="2" type="ORF">RR46_10176</name>
</gene>
<evidence type="ECO:0000313" key="3">
    <source>
        <dbReference type="Proteomes" id="UP000053268"/>
    </source>
</evidence>
<dbReference type="GO" id="GO:1902936">
    <property type="term" value="F:phosphatidylinositol bisphosphate binding"/>
    <property type="evidence" value="ECO:0007669"/>
    <property type="project" value="TreeGrafter"/>
</dbReference>
<name>A0A194Q0M6_PAPXU</name>
<dbReference type="PANTHER" id="PTHR10174">
    <property type="entry name" value="ALPHA-TOCOPHEROL TRANSFER PROTEIN-RELATED"/>
    <property type="match status" value="1"/>
</dbReference>
<dbReference type="STRING" id="66420.A0A194Q0M6"/>
<keyword evidence="3" id="KW-1185">Reference proteome</keyword>
<evidence type="ECO:0000259" key="1">
    <source>
        <dbReference type="PROSITE" id="PS50191"/>
    </source>
</evidence>
<feature type="domain" description="CRAL-TRIO" evidence="1">
    <location>
        <begin position="153"/>
        <end position="259"/>
    </location>
</feature>
<dbReference type="AlphaFoldDB" id="A0A194Q0M6"/>
<dbReference type="PRINTS" id="PR00180">
    <property type="entry name" value="CRETINALDHBP"/>
</dbReference>
<reference evidence="2 3" key="1">
    <citation type="journal article" date="2015" name="Nat. Commun.">
        <title>Outbred genome sequencing and CRISPR/Cas9 gene editing in butterflies.</title>
        <authorList>
            <person name="Li X."/>
            <person name="Fan D."/>
            <person name="Zhang W."/>
            <person name="Liu G."/>
            <person name="Zhang L."/>
            <person name="Zhao L."/>
            <person name="Fang X."/>
            <person name="Chen L."/>
            <person name="Dong Y."/>
            <person name="Chen Y."/>
            <person name="Ding Y."/>
            <person name="Zhao R."/>
            <person name="Feng M."/>
            <person name="Zhu Y."/>
            <person name="Feng Y."/>
            <person name="Jiang X."/>
            <person name="Zhu D."/>
            <person name="Xiang H."/>
            <person name="Feng X."/>
            <person name="Li S."/>
            <person name="Wang J."/>
            <person name="Zhang G."/>
            <person name="Kronforst M.R."/>
            <person name="Wang W."/>
        </authorList>
    </citation>
    <scope>NUCLEOTIDE SEQUENCE [LARGE SCALE GENOMIC DNA]</scope>
    <source>
        <strain evidence="2">Ya'a_city_454_Px</strain>
        <tissue evidence="2">Whole body</tissue>
    </source>
</reference>
<dbReference type="PROSITE" id="PS50191">
    <property type="entry name" value="CRAL_TRIO"/>
    <property type="match status" value="1"/>
</dbReference>
<dbReference type="SUPFAM" id="SSF46938">
    <property type="entry name" value="CRAL/TRIO N-terminal domain"/>
    <property type="match status" value="1"/>
</dbReference>
<dbReference type="EMBL" id="KQ459582">
    <property type="protein sequence ID" value="KPI98858.1"/>
    <property type="molecule type" value="Genomic_DNA"/>
</dbReference>
<accession>A0A194Q0M6</accession>
<dbReference type="Gene3D" id="1.20.5.1200">
    <property type="entry name" value="Alpha-tocopherol transfer"/>
    <property type="match status" value="1"/>
</dbReference>
<evidence type="ECO:0000313" key="2">
    <source>
        <dbReference type="EMBL" id="KPI98858.1"/>
    </source>
</evidence>